<dbReference type="OrthoDB" id="77601at2759"/>
<feature type="active site" description="Nucleophile" evidence="1">
    <location>
        <position position="325"/>
    </location>
</feature>
<feature type="compositionally biased region" description="Polar residues" evidence="3">
    <location>
        <begin position="267"/>
        <end position="285"/>
    </location>
</feature>
<sequence length="506" mass="53333">MSCSKKGGEVSAIFVHAGAGYHCRENERPHLRLCENAAKVAMAMLRNGGSAVEAVEIAIMMLEDSEITNAGFGSNTTIDGTVECDATIIDHLGRSGAVGAVPNVKNPISLARVILDSSQKPLTLHRVPPNFLVGPGAMDYAYEQGLVVLPHDGLISDVSKERWHRWKRELKEAEAKQRTNSQSPPDYHRAYYRRPIKIHPAQLLVAASCAKSTSAQSDSGINSPVAQSPHDLGIDTADPAIPTADATLPSTKIEARKDNRSEGIPQCGSSQSWFASASRQPNPLTSSVSSSGSMDIDSSIPGPRGWNDGANANISGRNEDRINDTVGAIAVDSFGNIAAGSSSGGIGMKHSGRVGPAALVGIGTSVIPADEGDPDKTCVATVTSGTGEHIATTLAANTCASRIYYSQRKCNDGTFENVMEDEAIKDMIKKDFLGHPGVKKSHCAGAIGVISVKRTVDGIYMYFAHNTDSFVLASMSSTDKRPVSVMSRSNGNGSVAQGGRAYLPKG</sequence>
<dbReference type="SUPFAM" id="SSF56235">
    <property type="entry name" value="N-terminal nucleophile aminohydrolases (Ntn hydrolases)"/>
    <property type="match status" value="1"/>
</dbReference>
<dbReference type="AlphaFoldDB" id="A0A0F8UDM3"/>
<dbReference type="InterPro" id="IPR029055">
    <property type="entry name" value="Ntn_hydrolases_N"/>
</dbReference>
<dbReference type="PANTHER" id="PTHR10188">
    <property type="entry name" value="L-ASPARAGINASE"/>
    <property type="match status" value="1"/>
</dbReference>
<dbReference type="GO" id="GO:0004298">
    <property type="term" value="F:threonine-type endopeptidase activity"/>
    <property type="evidence" value="ECO:0007669"/>
    <property type="project" value="InterPro"/>
</dbReference>
<evidence type="ECO:0008006" key="6">
    <source>
        <dbReference type="Google" id="ProtNLM"/>
    </source>
</evidence>
<organism evidence="4 5">
    <name type="scientific">Aspergillus ochraceoroseus</name>
    <dbReference type="NCBI Taxonomy" id="138278"/>
    <lineage>
        <taxon>Eukaryota</taxon>
        <taxon>Fungi</taxon>
        <taxon>Dikarya</taxon>
        <taxon>Ascomycota</taxon>
        <taxon>Pezizomycotina</taxon>
        <taxon>Eurotiomycetes</taxon>
        <taxon>Eurotiomycetidae</taxon>
        <taxon>Eurotiales</taxon>
        <taxon>Aspergillaceae</taxon>
        <taxon>Aspergillus</taxon>
        <taxon>Aspergillus subgen. Nidulantes</taxon>
    </lineage>
</organism>
<feature type="compositionally biased region" description="Polar residues" evidence="3">
    <location>
        <begin position="486"/>
        <end position="495"/>
    </location>
</feature>
<dbReference type="Proteomes" id="UP000034947">
    <property type="component" value="Unassembled WGS sequence"/>
</dbReference>
<evidence type="ECO:0000313" key="4">
    <source>
        <dbReference type="EMBL" id="KKK17849.1"/>
    </source>
</evidence>
<feature type="compositionally biased region" description="Low complexity" evidence="3">
    <location>
        <begin position="234"/>
        <end position="247"/>
    </location>
</feature>
<reference evidence="4 5" key="1">
    <citation type="submission" date="2015-02" db="EMBL/GenBank/DDBJ databases">
        <title>Draft Genome Sequences of Two Closely-Related Aflatoxigenic Aspergillus Species Obtained from the Cote d'Ivoire.</title>
        <authorList>
            <person name="Moore G.G."/>
            <person name="Beltz S.B."/>
            <person name="Mack B.M."/>
        </authorList>
    </citation>
    <scope>NUCLEOTIDE SEQUENCE [LARGE SCALE GENOMIC DNA]</scope>
    <source>
        <strain evidence="4 5">SRRC1432</strain>
    </source>
</reference>
<evidence type="ECO:0000256" key="1">
    <source>
        <dbReference type="PIRSR" id="PIRSR600246-1"/>
    </source>
</evidence>
<feature type="site" description="Cleavage; by autolysis" evidence="2">
    <location>
        <begin position="324"/>
        <end position="325"/>
    </location>
</feature>
<dbReference type="EMBL" id="JYKN01002061">
    <property type="protein sequence ID" value="KKK17849.1"/>
    <property type="molecule type" value="Genomic_DNA"/>
</dbReference>
<accession>A0A0F8UDM3</accession>
<feature type="region of interest" description="Disordered" evidence="3">
    <location>
        <begin position="214"/>
        <end position="313"/>
    </location>
</feature>
<dbReference type="FunFam" id="3.60.20.30:FF:000007">
    <property type="entry name" value="Similar to threonine aspartase"/>
    <property type="match status" value="1"/>
</dbReference>
<dbReference type="Pfam" id="PF01112">
    <property type="entry name" value="Asparaginase_2"/>
    <property type="match status" value="2"/>
</dbReference>
<feature type="compositionally biased region" description="Low complexity" evidence="3">
    <location>
        <begin position="286"/>
        <end position="300"/>
    </location>
</feature>
<evidence type="ECO:0000313" key="5">
    <source>
        <dbReference type="Proteomes" id="UP000034947"/>
    </source>
</evidence>
<dbReference type="CDD" id="cd04514">
    <property type="entry name" value="Taspase1_like"/>
    <property type="match status" value="1"/>
</dbReference>
<feature type="region of interest" description="Disordered" evidence="3">
    <location>
        <begin position="483"/>
        <end position="506"/>
    </location>
</feature>
<keyword evidence="5" id="KW-1185">Reference proteome</keyword>
<name>A0A0F8UDM3_9EURO</name>
<feature type="compositionally biased region" description="Polar residues" evidence="3">
    <location>
        <begin position="214"/>
        <end position="226"/>
    </location>
</feature>
<dbReference type="InterPro" id="IPR000246">
    <property type="entry name" value="Peptidase_T2"/>
</dbReference>
<dbReference type="InterPro" id="IPR037464">
    <property type="entry name" value="Taspase1"/>
</dbReference>
<proteinExistence type="predicted"/>
<dbReference type="GO" id="GO:0005737">
    <property type="term" value="C:cytoplasm"/>
    <property type="evidence" value="ECO:0007669"/>
    <property type="project" value="TreeGrafter"/>
</dbReference>
<evidence type="ECO:0000256" key="2">
    <source>
        <dbReference type="PIRSR" id="PIRSR600246-3"/>
    </source>
</evidence>
<comment type="caution">
    <text evidence="4">The sequence shown here is derived from an EMBL/GenBank/DDBJ whole genome shotgun (WGS) entry which is preliminary data.</text>
</comment>
<dbReference type="Gene3D" id="3.60.20.30">
    <property type="entry name" value="(Glycosyl)asparaginase"/>
    <property type="match status" value="1"/>
</dbReference>
<evidence type="ECO:0000256" key="3">
    <source>
        <dbReference type="SAM" id="MobiDB-lite"/>
    </source>
</evidence>
<dbReference type="VEuPathDB" id="FungiDB:P175DRAFT_0428155"/>
<protein>
    <recommendedName>
        <fullName evidence="6">Asparaginase family protein</fullName>
    </recommendedName>
</protein>
<dbReference type="PANTHER" id="PTHR10188:SF8">
    <property type="entry name" value="THREONINE ASPARTASE 1"/>
    <property type="match status" value="1"/>
</dbReference>
<dbReference type="GO" id="GO:0051604">
    <property type="term" value="P:protein maturation"/>
    <property type="evidence" value="ECO:0007669"/>
    <property type="project" value="TreeGrafter"/>
</dbReference>
<gene>
    <name evidence="4" type="ORF">AOCH_005771</name>
</gene>